<dbReference type="RefSeq" id="WP_165374304.1">
    <property type="nucleotide sequence ID" value="NZ_CP012672.1"/>
</dbReference>
<evidence type="ECO:0000313" key="1">
    <source>
        <dbReference type="EMBL" id="AUX34717.1"/>
    </source>
</evidence>
<dbReference type="EMBL" id="CP012672">
    <property type="protein sequence ID" value="AUX34717.1"/>
    <property type="molecule type" value="Genomic_DNA"/>
</dbReference>
<evidence type="ECO:0000313" key="2">
    <source>
        <dbReference type="Proteomes" id="UP000295497"/>
    </source>
</evidence>
<name>A0A4P2QW62_SORCE</name>
<accession>A0A4P2QW62</accession>
<protein>
    <submittedName>
        <fullName evidence="1">Uncharacterized protein</fullName>
    </submittedName>
</protein>
<proteinExistence type="predicted"/>
<organism evidence="1 2">
    <name type="scientific">Sorangium cellulosum</name>
    <name type="common">Polyangium cellulosum</name>
    <dbReference type="NCBI Taxonomy" id="56"/>
    <lineage>
        <taxon>Bacteria</taxon>
        <taxon>Pseudomonadati</taxon>
        <taxon>Myxococcota</taxon>
        <taxon>Polyangia</taxon>
        <taxon>Polyangiales</taxon>
        <taxon>Polyangiaceae</taxon>
        <taxon>Sorangium</taxon>
    </lineage>
</organism>
<reference evidence="1 2" key="1">
    <citation type="submission" date="2015-09" db="EMBL/GenBank/DDBJ databases">
        <title>Sorangium comparison.</title>
        <authorList>
            <person name="Zaburannyi N."/>
            <person name="Bunk B."/>
            <person name="Overmann J."/>
            <person name="Mueller R."/>
        </authorList>
    </citation>
    <scope>NUCLEOTIDE SEQUENCE [LARGE SCALE GENOMIC DNA]</scope>
    <source>
        <strain evidence="1 2">So ce836</strain>
    </source>
</reference>
<dbReference type="AlphaFoldDB" id="A0A4P2QW62"/>
<gene>
    <name evidence="1" type="ORF">SOCE836_068930</name>
</gene>
<dbReference type="Proteomes" id="UP000295497">
    <property type="component" value="Chromosome"/>
</dbReference>
<sequence length="56" mass="5792">MLRGAGLPLAADIVAAPGVQPGVLAVRARVEGARATGALARRLAKLHDVRRAEVRP</sequence>